<evidence type="ECO:0000313" key="9">
    <source>
        <dbReference type="Proteomes" id="UP000242875"/>
    </source>
</evidence>
<evidence type="ECO:0000256" key="6">
    <source>
        <dbReference type="PIRNR" id="PIRNR016013"/>
    </source>
</evidence>
<evidence type="ECO:0000256" key="5">
    <source>
        <dbReference type="ARBA" id="ARBA00023136"/>
    </source>
</evidence>
<dbReference type="InterPro" id="IPR004932">
    <property type="entry name" value="Rer1"/>
</dbReference>
<dbReference type="Pfam" id="PF03248">
    <property type="entry name" value="Rer1"/>
    <property type="match status" value="1"/>
</dbReference>
<dbReference type="OrthoDB" id="448250at2759"/>
<dbReference type="PANTHER" id="PTHR10743">
    <property type="entry name" value="PROTEIN RER1"/>
    <property type="match status" value="1"/>
</dbReference>
<keyword evidence="4 7" id="KW-1133">Transmembrane helix</keyword>
<name>A0A261Y2X3_9FUNG</name>
<dbReference type="GO" id="GO:0005783">
    <property type="term" value="C:endoplasmic reticulum"/>
    <property type="evidence" value="ECO:0007669"/>
    <property type="project" value="GOC"/>
</dbReference>
<dbReference type="Proteomes" id="UP000242875">
    <property type="component" value="Unassembled WGS sequence"/>
</dbReference>
<evidence type="ECO:0000256" key="1">
    <source>
        <dbReference type="ARBA" id="ARBA00004141"/>
    </source>
</evidence>
<gene>
    <name evidence="8" type="ORF">BZG36_02618</name>
</gene>
<protein>
    <recommendedName>
        <fullName evidence="6">Protein RER1</fullName>
    </recommendedName>
</protein>
<feature type="transmembrane region" description="Helical" evidence="7">
    <location>
        <begin position="146"/>
        <end position="163"/>
    </location>
</feature>
<evidence type="ECO:0000256" key="7">
    <source>
        <dbReference type="SAM" id="Phobius"/>
    </source>
</evidence>
<accession>A0A261Y2X3</accession>
<dbReference type="EMBL" id="MVBO01000028">
    <property type="protein sequence ID" value="OZJ04844.1"/>
    <property type="molecule type" value="Genomic_DNA"/>
</dbReference>
<feature type="transmembrane region" description="Helical" evidence="7">
    <location>
        <begin position="36"/>
        <end position="56"/>
    </location>
</feature>
<reference evidence="8 9" key="1">
    <citation type="journal article" date="2017" name="Mycologia">
        <title>Bifiguratus adelaidae, gen. et sp. nov., a new member of Mucoromycotina in endophytic and soil-dwelling habitats.</title>
        <authorList>
            <person name="Torres-Cruz T.J."/>
            <person name="Billingsley Tobias T.L."/>
            <person name="Almatruk M."/>
            <person name="Hesse C."/>
            <person name="Kuske C.R."/>
            <person name="Desiro A."/>
            <person name="Benucci G.M."/>
            <person name="Bonito G."/>
            <person name="Stajich J.E."/>
            <person name="Dunlap C."/>
            <person name="Arnold A.E."/>
            <person name="Porras-Alfaro A."/>
        </authorList>
    </citation>
    <scope>NUCLEOTIDE SEQUENCE [LARGE SCALE GENOMIC DNA]</scope>
    <source>
        <strain evidence="8 9">AZ0501</strain>
    </source>
</reference>
<dbReference type="PIRSF" id="PIRSF016013">
    <property type="entry name" value="AtER_Rer1p"/>
    <property type="match status" value="1"/>
</dbReference>
<comment type="similarity">
    <text evidence="2 6">Belongs to the RER1 family.</text>
</comment>
<evidence type="ECO:0000256" key="2">
    <source>
        <dbReference type="ARBA" id="ARBA00006070"/>
    </source>
</evidence>
<sequence>MDGNLNDDNAASQFMAHKTAFERRYRQYLDEITPYIYQRWTVTAGLLVLFMLRILLAQGWYIVTYALGIYLLNLFLAFLQPRFDPSLEMDLQEQEIEEGPSLPTKSDEEFKPFIRRLPEFKFWHAATRAILISMFCTFFSIFDVPVFWPILLVYFCILFAITMKRQIKHMIKYRYVPFDWGKKNYRRK</sequence>
<dbReference type="GO" id="GO:0006621">
    <property type="term" value="P:protein retention in ER lumen"/>
    <property type="evidence" value="ECO:0007669"/>
    <property type="project" value="TreeGrafter"/>
</dbReference>
<evidence type="ECO:0000313" key="8">
    <source>
        <dbReference type="EMBL" id="OZJ04844.1"/>
    </source>
</evidence>
<comment type="function">
    <text evidence="6">Involved in the retrieval of endoplasmic reticulum membrane proteins from the early Golgi compartment.</text>
</comment>
<organism evidence="8 9">
    <name type="scientific">Bifiguratus adelaidae</name>
    <dbReference type="NCBI Taxonomy" id="1938954"/>
    <lineage>
        <taxon>Eukaryota</taxon>
        <taxon>Fungi</taxon>
        <taxon>Fungi incertae sedis</taxon>
        <taxon>Mucoromycota</taxon>
        <taxon>Mucoromycotina</taxon>
        <taxon>Endogonomycetes</taxon>
        <taxon>Endogonales</taxon>
        <taxon>Endogonales incertae sedis</taxon>
        <taxon>Bifiguratus</taxon>
    </lineage>
</organism>
<evidence type="ECO:0000256" key="3">
    <source>
        <dbReference type="ARBA" id="ARBA00022692"/>
    </source>
</evidence>
<keyword evidence="5 6" id="KW-0472">Membrane</keyword>
<evidence type="ECO:0000256" key="4">
    <source>
        <dbReference type="ARBA" id="ARBA00022989"/>
    </source>
</evidence>
<keyword evidence="3 7" id="KW-0812">Transmembrane</keyword>
<proteinExistence type="inferred from homology"/>
<keyword evidence="9" id="KW-1185">Reference proteome</keyword>
<feature type="transmembrane region" description="Helical" evidence="7">
    <location>
        <begin position="62"/>
        <end position="79"/>
    </location>
</feature>
<dbReference type="GO" id="GO:0006890">
    <property type="term" value="P:retrograde vesicle-mediated transport, Golgi to endoplasmic reticulum"/>
    <property type="evidence" value="ECO:0007669"/>
    <property type="project" value="TreeGrafter"/>
</dbReference>
<dbReference type="AlphaFoldDB" id="A0A261Y2X3"/>
<dbReference type="PANTHER" id="PTHR10743:SF0">
    <property type="entry name" value="PROTEIN RER1"/>
    <property type="match status" value="1"/>
</dbReference>
<comment type="caution">
    <text evidence="8">The sequence shown here is derived from an EMBL/GenBank/DDBJ whole genome shotgun (WGS) entry which is preliminary data.</text>
</comment>
<comment type="subcellular location">
    <subcellularLocation>
        <location evidence="1">Membrane</location>
        <topology evidence="1">Multi-pass membrane protein</topology>
    </subcellularLocation>
</comment>
<dbReference type="GO" id="GO:0000139">
    <property type="term" value="C:Golgi membrane"/>
    <property type="evidence" value="ECO:0007669"/>
    <property type="project" value="TreeGrafter"/>
</dbReference>